<dbReference type="Gene3D" id="2.60.40.420">
    <property type="entry name" value="Cupredoxins - blue copper proteins"/>
    <property type="match status" value="3"/>
</dbReference>
<dbReference type="InterPro" id="IPR002355">
    <property type="entry name" value="Cu_oxidase_Cu_BS"/>
</dbReference>
<dbReference type="SUPFAM" id="SSF49503">
    <property type="entry name" value="Cupredoxins"/>
    <property type="match status" value="3"/>
</dbReference>
<keyword evidence="5" id="KW-1185">Reference proteome</keyword>
<evidence type="ECO:0008006" key="6">
    <source>
        <dbReference type="Google" id="ProtNLM"/>
    </source>
</evidence>
<dbReference type="Proteomes" id="UP001589834">
    <property type="component" value="Unassembled WGS sequence"/>
</dbReference>
<reference evidence="4 5" key="1">
    <citation type="submission" date="2024-09" db="EMBL/GenBank/DDBJ databases">
        <authorList>
            <person name="Sun Q."/>
            <person name="Mori K."/>
        </authorList>
    </citation>
    <scope>NUCLEOTIDE SEQUENCE [LARGE SCALE GENOMIC DNA]</scope>
    <source>
        <strain evidence="4 5">NCAIM B.02336</strain>
    </source>
</reference>
<dbReference type="InterPro" id="IPR008972">
    <property type="entry name" value="Cupredoxin"/>
</dbReference>
<evidence type="ECO:0000256" key="1">
    <source>
        <dbReference type="ARBA" id="ARBA00004418"/>
    </source>
</evidence>
<evidence type="ECO:0000313" key="4">
    <source>
        <dbReference type="EMBL" id="MFC0593756.1"/>
    </source>
</evidence>
<sequence length="2053" mass="219575">MIHADVVAIEQAYVLNRHAAFVPAGMLYALRHDVVPLDAARPLGPGNAMLRPDKRPRPLVLRVNEGDCLQVAFENLLDPQWQEEGGLPPGMGGRLPAHIEAGMGEPTSRELVRASRVSVDKPRTRAASLHITGLELAPLAALQCPLNAACGGDGSNVGLPQQQGVVFNPFTRQSVRDDFLGSLAKPGQKVVTRWRAVKEGTYFAYSTAAPVGGEGDGGQIGLGLFAAVNVEPAGSRWYRSQVTGDDLQQVTRAVPAGRHAYRDIDYEARRDIGGGATRPVLNMLDGNHIMHSDLNAIIVVPEGTGHGTDAPACKDPGQHMFGDSCGTSFREFTVVLHDEIHAQQAFAELEDPNNPLHYLKDGMGINYGASSMGSAVMSTPLQRKVGVAKDCPECRAEEFFLSSWANGDPALVLQWDAAGKQPVGARYKDDPSNVHHSYLGDAVRFRNLHAGPKETHVFHLHAHQWVLDPSDPDSTYLDSQTISPGATFSYGIEFGGSGNRNFTPGDSIFHCHLYPHFAQGMWELWRVHDVFEDGNDKGLFKPEQPAGPANDPRWRRLPDAEVASGTEAPAIVPIPGAALAPLPTAAFAGYPFYIPGQAGHRPPQPPLDMDVAAAGYDAASGVEPNAADVVNGGLPRHVVVGGTLKAARDDPAARAHALATGGEAARLIAQRVAQQDPIALNAFAAVWDQIEIKPLPHSGTASEKAAMRFHAGVLTAGGLVPNSGAPPHPNWSPQGGGYQTDYAATVGSQQPRGDAHTVFHVNGRPPAAGAPYANPCPVNAPRRHYRAAYIQTELTYNKHGWFDPQGRIAVLENDVKDIIDPSTRTRLPEPLFFRANSGDCIDFKATNFVPSALNADDFQVFTPTDTIGQHIHLVKFDVTSSDGSGNGWNYEDGTFSPDEVRERIFANNRRVAATGQGQRLAPKTHPLFLPGGDIFTAGSGGAGAPGYKHLLDQGSCPARKAGESDVQYEHRLHEKHPFCGAQRTTQLWWADPIINQKGRDNTLRTVFSHDHFGPSSHQQHGLYAGLVIEPANSVWTRVDAKVQASDMEQAGVAMVGAGNLGCDAAPNSALCAKLIGGANLASPVPESRLRASDRVLGVVEPRDPLVLRTDGGPTSAMANIIAPQCIGDSDSNPLQPGSGARGAGLASCDEPHQNNQTRREFALAIADFGIAYNTALEPINPEPRGEDSQMRDRTEIRFGRRHVALLPARPLGISSEDPGSQYVNYRHEPLALRIADITVVNPANAASDPLAALGGFSYRQSRRRAFSSQPCSPGDGDQDCLGDMANAFSTEVHAARAEQLAKETLPAHASTTTRELLQQIGKVGELDAVLAKVERWRRDFNCQLYRKDLMTGAGCRPDIVNLEPWREFGDPATPILPAFEGDPVQIRLIQGAQEAQHVFTMNGVKWHRLPSSKGSGYTNAQPIGISEHFEFDLLVNPAGLPVADYLYFGSSVDQLWDGLWGVLRSYRPPSVTARVPSVVYTSDGASASQPATARGRAVAVQSAGLTELAGTQPSAIPGGDLREQMCKLPGGTDAPRRFFEVTVAQVCQLAGDCGSPQSAGITYNQRQRIRDPQAIVYALHRSQRCEADENSSAACSGLESEASKRSAAQAIAELRPRYAAGQPIEPMVMRAAAGECLQVFVRNLLPPTLADGPGAVPGQLLSERSATHDALPMITDGFNLNQFRMSSSVGFSVPRLSQNPLQGDGSNAGINGALALAAGLSRGADERARQQATSGMQGSLIAPCLPNASGPALLRCQRSFLLSTLEPGPERQPIEFGALPVRSFGDAVKHPMHGLIGAVVIGPQGSDVCADNRFGATALGAEICVPATADQPARRYVDHVLMFQDAVHALHGDMPVRNLSGAEEPDDYGMKAWNYRTEPLWARRGGDASIGFTERNESDYGQVFSSATTKDADGSVRCAAGIAPILAFANPCDPETPILTARPGERVRLHFVHAGGHTRQQGVALSGHPFNPYPWSADSRRFDAHAGSTLREGVFNGFGPMMGVSVEVAAGGAFRVPHDYLVSSQASFLRDGGIWGLLRVQPSRGASASTDQQ</sequence>
<keyword evidence="2" id="KW-0479">Metal-binding</keyword>
<comment type="caution">
    <text evidence="4">The sequence shown here is derived from an EMBL/GenBank/DDBJ whole genome shotgun (WGS) entry which is preliminary data.</text>
</comment>
<protein>
    <recommendedName>
        <fullName evidence="6">Copper oxidase</fullName>
    </recommendedName>
</protein>
<name>A0ABV6PVA5_9BURK</name>
<gene>
    <name evidence="4" type="ORF">ACFFGG_14480</name>
</gene>
<evidence type="ECO:0000313" key="5">
    <source>
        <dbReference type="Proteomes" id="UP001589834"/>
    </source>
</evidence>
<feature type="region of interest" description="Disordered" evidence="3">
    <location>
        <begin position="1127"/>
        <end position="1153"/>
    </location>
</feature>
<evidence type="ECO:0000256" key="2">
    <source>
        <dbReference type="ARBA" id="ARBA00022723"/>
    </source>
</evidence>
<evidence type="ECO:0000256" key="3">
    <source>
        <dbReference type="SAM" id="MobiDB-lite"/>
    </source>
</evidence>
<dbReference type="RefSeq" id="WP_377484003.1">
    <property type="nucleotide sequence ID" value="NZ_JBHLTN010000029.1"/>
</dbReference>
<dbReference type="EMBL" id="JBHLTN010000029">
    <property type="protein sequence ID" value="MFC0593756.1"/>
    <property type="molecule type" value="Genomic_DNA"/>
</dbReference>
<dbReference type="PROSITE" id="PS00080">
    <property type="entry name" value="MULTICOPPER_OXIDASE2"/>
    <property type="match status" value="1"/>
</dbReference>
<accession>A0ABV6PVA5</accession>
<organism evidence="4 5">
    <name type="scientific">Ottowia pentelensis</name>
    <dbReference type="NCBI Taxonomy" id="511108"/>
    <lineage>
        <taxon>Bacteria</taxon>
        <taxon>Pseudomonadati</taxon>
        <taxon>Pseudomonadota</taxon>
        <taxon>Betaproteobacteria</taxon>
        <taxon>Burkholderiales</taxon>
        <taxon>Comamonadaceae</taxon>
        <taxon>Ottowia</taxon>
    </lineage>
</organism>
<proteinExistence type="predicted"/>
<comment type="subcellular location">
    <subcellularLocation>
        <location evidence="1">Periplasm</location>
    </subcellularLocation>
</comment>